<dbReference type="EMBL" id="JAGGKV010000028">
    <property type="protein sequence ID" value="MBP1967093.1"/>
    <property type="molecule type" value="Genomic_DNA"/>
</dbReference>
<accession>A0ABS4I871</accession>
<proteinExistence type="predicted"/>
<reference evidence="1 2" key="1">
    <citation type="submission" date="2021-03" db="EMBL/GenBank/DDBJ databases">
        <title>Genomic Encyclopedia of Type Strains, Phase IV (KMG-IV): sequencing the most valuable type-strain genomes for metagenomic binning, comparative biology and taxonomic classification.</title>
        <authorList>
            <person name="Goeker M."/>
        </authorList>
    </citation>
    <scope>NUCLEOTIDE SEQUENCE [LARGE SCALE GENOMIC DNA]</scope>
    <source>
        <strain evidence="1 2">DSM 24950</strain>
    </source>
</reference>
<keyword evidence="2" id="KW-1185">Reference proteome</keyword>
<gene>
    <name evidence="1" type="ORF">J2Z65_006357</name>
</gene>
<comment type="caution">
    <text evidence="1">The sequence shown here is derived from an EMBL/GenBank/DDBJ whole genome shotgun (WGS) entry which is preliminary data.</text>
</comment>
<evidence type="ECO:0000313" key="2">
    <source>
        <dbReference type="Proteomes" id="UP001519344"/>
    </source>
</evidence>
<dbReference type="Proteomes" id="UP001519344">
    <property type="component" value="Unassembled WGS sequence"/>
</dbReference>
<name>A0ABS4I871_9BACL</name>
<evidence type="ECO:0000313" key="1">
    <source>
        <dbReference type="EMBL" id="MBP1967093.1"/>
    </source>
</evidence>
<protein>
    <submittedName>
        <fullName evidence="1">Uncharacterized protein</fullName>
    </submittedName>
</protein>
<sequence>MLGFAEQAKLPLGGMGGKWLTVLDAQAATRSGDLSTGVMTVTLTGAAAAPQVSMPLMTGVPQSRFI</sequence>
<organism evidence="1 2">
    <name type="scientific">Paenibacillus aceris</name>
    <dbReference type="NCBI Taxonomy" id="869555"/>
    <lineage>
        <taxon>Bacteria</taxon>
        <taxon>Bacillati</taxon>
        <taxon>Bacillota</taxon>
        <taxon>Bacilli</taxon>
        <taxon>Bacillales</taxon>
        <taxon>Paenibacillaceae</taxon>
        <taxon>Paenibacillus</taxon>
    </lineage>
</organism>
<dbReference type="RefSeq" id="WP_167052101.1">
    <property type="nucleotide sequence ID" value="NZ_JAAOZR010000001.1"/>
</dbReference>